<accession>A0A3L6Q1C2</accession>
<protein>
    <submittedName>
        <fullName evidence="1">Uncharacterized protein</fullName>
    </submittedName>
</protein>
<organism evidence="1 2">
    <name type="scientific">Panicum miliaceum</name>
    <name type="common">Proso millet</name>
    <name type="synonym">Broomcorn millet</name>
    <dbReference type="NCBI Taxonomy" id="4540"/>
    <lineage>
        <taxon>Eukaryota</taxon>
        <taxon>Viridiplantae</taxon>
        <taxon>Streptophyta</taxon>
        <taxon>Embryophyta</taxon>
        <taxon>Tracheophyta</taxon>
        <taxon>Spermatophyta</taxon>
        <taxon>Magnoliopsida</taxon>
        <taxon>Liliopsida</taxon>
        <taxon>Poales</taxon>
        <taxon>Poaceae</taxon>
        <taxon>PACMAD clade</taxon>
        <taxon>Panicoideae</taxon>
        <taxon>Panicodae</taxon>
        <taxon>Paniceae</taxon>
        <taxon>Panicinae</taxon>
        <taxon>Panicum</taxon>
        <taxon>Panicum sect. Panicum</taxon>
    </lineage>
</organism>
<dbReference type="Proteomes" id="UP000275267">
    <property type="component" value="Unassembled WGS sequence"/>
</dbReference>
<evidence type="ECO:0000313" key="1">
    <source>
        <dbReference type="EMBL" id="RLM66589.1"/>
    </source>
</evidence>
<sequence>MAGTPSGNHVLGMDEVICKSEWPSKNTTEGSMAPALSPIFFASAGGGMAPGQEMHVEFSIGKPRPSMNQVKSTCCCSVNKCHLPWHGKPEPTEGEITQRSRDPDHVLHLLVVLRK</sequence>
<comment type="caution">
    <text evidence="1">The sequence shown here is derived from an EMBL/GenBank/DDBJ whole genome shotgun (WGS) entry which is preliminary data.</text>
</comment>
<reference evidence="2" key="1">
    <citation type="journal article" date="2019" name="Nat. Commun.">
        <title>The genome of broomcorn millet.</title>
        <authorList>
            <person name="Zou C."/>
            <person name="Miki D."/>
            <person name="Li D."/>
            <person name="Tang Q."/>
            <person name="Xiao L."/>
            <person name="Rajput S."/>
            <person name="Deng P."/>
            <person name="Jia W."/>
            <person name="Huang R."/>
            <person name="Zhang M."/>
            <person name="Sun Y."/>
            <person name="Hu J."/>
            <person name="Fu X."/>
            <person name="Schnable P.S."/>
            <person name="Li F."/>
            <person name="Zhang H."/>
            <person name="Feng B."/>
            <person name="Zhu X."/>
            <person name="Liu R."/>
            <person name="Schnable J.C."/>
            <person name="Zhu J.-K."/>
            <person name="Zhang H."/>
        </authorList>
    </citation>
    <scope>NUCLEOTIDE SEQUENCE [LARGE SCALE GENOMIC DNA]</scope>
</reference>
<evidence type="ECO:0000313" key="2">
    <source>
        <dbReference type="Proteomes" id="UP000275267"/>
    </source>
</evidence>
<name>A0A3L6Q1C2_PANMI</name>
<gene>
    <name evidence="1" type="ORF">C2845_PM16G00420</name>
</gene>
<proteinExistence type="predicted"/>
<dbReference type="EMBL" id="PQIB02000015">
    <property type="protein sequence ID" value="RLM66589.1"/>
    <property type="molecule type" value="Genomic_DNA"/>
</dbReference>
<dbReference type="AlphaFoldDB" id="A0A3L6Q1C2"/>
<keyword evidence="2" id="KW-1185">Reference proteome</keyword>